<dbReference type="Pfam" id="PF03368">
    <property type="entry name" value="Dicer_dimer"/>
    <property type="match status" value="1"/>
</dbReference>
<evidence type="ECO:0000256" key="10">
    <source>
        <dbReference type="ARBA" id="ARBA00022801"/>
    </source>
</evidence>
<evidence type="ECO:0000256" key="4">
    <source>
        <dbReference type="ARBA" id="ARBA00011499"/>
    </source>
</evidence>
<evidence type="ECO:0000259" key="25">
    <source>
        <dbReference type="PROSITE" id="PS51327"/>
    </source>
</evidence>
<dbReference type="SMART" id="SM00358">
    <property type="entry name" value="DSRM"/>
    <property type="match status" value="1"/>
</dbReference>
<reference evidence="26 27" key="1">
    <citation type="submission" date="2019-12" db="EMBL/GenBank/DDBJ databases">
        <authorList>
            <person name="Scholz U."/>
            <person name="Mascher M."/>
            <person name="Fiebig A."/>
        </authorList>
    </citation>
    <scope>NUCLEOTIDE SEQUENCE</scope>
</reference>
<dbReference type="InterPro" id="IPR038248">
    <property type="entry name" value="Dicer_dimer_sf"/>
</dbReference>
<feature type="domain" description="RNase III" evidence="22">
    <location>
        <begin position="1056"/>
        <end position="1200"/>
    </location>
</feature>
<keyword evidence="10" id="KW-0378">Hydrolase</keyword>
<dbReference type="SUPFAM" id="SSF54768">
    <property type="entry name" value="dsRNA-binding domain-like"/>
    <property type="match status" value="1"/>
</dbReference>
<dbReference type="GO" id="GO:0003723">
    <property type="term" value="F:RNA binding"/>
    <property type="evidence" value="ECO:0007669"/>
    <property type="project" value="UniProtKB-UniRule"/>
</dbReference>
<comment type="cofactor">
    <cofactor evidence="2">
        <name>Mg(2+)</name>
        <dbReference type="ChEBI" id="CHEBI:18420"/>
    </cofactor>
</comment>
<evidence type="ECO:0000256" key="2">
    <source>
        <dbReference type="ARBA" id="ARBA00001946"/>
    </source>
</evidence>
<evidence type="ECO:0000256" key="12">
    <source>
        <dbReference type="ARBA" id="ARBA00022840"/>
    </source>
</evidence>
<keyword evidence="17" id="KW-0539">Nucleus</keyword>
<evidence type="ECO:0000259" key="23">
    <source>
        <dbReference type="PROSITE" id="PS51192"/>
    </source>
</evidence>
<keyword evidence="15" id="KW-0943">RNA-mediated gene silencing</keyword>
<protein>
    <submittedName>
        <fullName evidence="26">Uncharacterized protein</fullName>
    </submittedName>
</protein>
<keyword evidence="27" id="KW-1185">Reference proteome</keyword>
<dbReference type="SMART" id="SM00535">
    <property type="entry name" value="RIBOc"/>
    <property type="match status" value="2"/>
</dbReference>
<keyword evidence="16" id="KW-0464">Manganese</keyword>
<gene>
    <name evidence="26" type="ORF">SI7747_06008047</name>
</gene>
<dbReference type="GO" id="GO:0005737">
    <property type="term" value="C:cytoplasm"/>
    <property type="evidence" value="ECO:0007669"/>
    <property type="project" value="TreeGrafter"/>
</dbReference>
<dbReference type="SMART" id="SM00487">
    <property type="entry name" value="DEXDc"/>
    <property type="match status" value="1"/>
</dbReference>
<dbReference type="GO" id="GO:0004525">
    <property type="term" value="F:ribonuclease III activity"/>
    <property type="evidence" value="ECO:0007669"/>
    <property type="project" value="InterPro"/>
</dbReference>
<dbReference type="SUPFAM" id="SSF69065">
    <property type="entry name" value="RNase III domain-like"/>
    <property type="match status" value="2"/>
</dbReference>
<dbReference type="InterPro" id="IPR014001">
    <property type="entry name" value="Helicase_ATP-bd"/>
</dbReference>
<dbReference type="GO" id="GO:0004386">
    <property type="term" value="F:helicase activity"/>
    <property type="evidence" value="ECO:0007669"/>
    <property type="project" value="UniProtKB-KW"/>
</dbReference>
<evidence type="ECO:0000256" key="6">
    <source>
        <dbReference type="ARBA" id="ARBA00022723"/>
    </source>
</evidence>
<dbReference type="InterPro" id="IPR001650">
    <property type="entry name" value="Helicase_C-like"/>
</dbReference>
<keyword evidence="9" id="KW-0255">Endonuclease</keyword>
<dbReference type="FunFam" id="3.30.160.380:FF:000001">
    <property type="entry name" value="Endoribonuclease dicer-like 1"/>
    <property type="match status" value="1"/>
</dbReference>
<dbReference type="PANTHER" id="PTHR14950">
    <property type="entry name" value="DICER-RELATED"/>
    <property type="match status" value="1"/>
</dbReference>
<dbReference type="InterPro" id="IPR006935">
    <property type="entry name" value="Helicase/UvrB_N"/>
</dbReference>
<dbReference type="Gene3D" id="3.30.160.20">
    <property type="match status" value="1"/>
</dbReference>
<dbReference type="InterPro" id="IPR005034">
    <property type="entry name" value="Dicer_dimerisation"/>
</dbReference>
<dbReference type="Pfam" id="PF04851">
    <property type="entry name" value="ResIII"/>
    <property type="match status" value="1"/>
</dbReference>
<dbReference type="InterPro" id="IPR014720">
    <property type="entry name" value="dsRBD_dom"/>
</dbReference>
<evidence type="ECO:0000256" key="17">
    <source>
        <dbReference type="ARBA" id="ARBA00023242"/>
    </source>
</evidence>
<dbReference type="GO" id="GO:0030422">
    <property type="term" value="P:siRNA processing"/>
    <property type="evidence" value="ECO:0007669"/>
    <property type="project" value="TreeGrafter"/>
</dbReference>
<dbReference type="PANTHER" id="PTHR14950:SF15">
    <property type="entry name" value="DICER-LIKE PROTEIN 4"/>
    <property type="match status" value="1"/>
</dbReference>
<dbReference type="GO" id="GO:0005524">
    <property type="term" value="F:ATP binding"/>
    <property type="evidence" value="ECO:0007669"/>
    <property type="project" value="UniProtKB-KW"/>
</dbReference>
<comment type="subcellular location">
    <subcellularLocation>
        <location evidence="3">Nucleus</location>
    </subcellularLocation>
</comment>
<feature type="domain" description="DRBM" evidence="21">
    <location>
        <begin position="1358"/>
        <end position="1434"/>
    </location>
</feature>
<evidence type="ECO:0000259" key="21">
    <source>
        <dbReference type="PROSITE" id="PS50137"/>
    </source>
</evidence>
<evidence type="ECO:0000256" key="7">
    <source>
        <dbReference type="ARBA" id="ARBA00022737"/>
    </source>
</evidence>
<evidence type="ECO:0000256" key="16">
    <source>
        <dbReference type="ARBA" id="ARBA00023211"/>
    </source>
</evidence>
<dbReference type="PROSITE" id="PS51327">
    <property type="entry name" value="DICER_DSRBF"/>
    <property type="match status" value="1"/>
</dbReference>
<dbReference type="GO" id="GO:0005634">
    <property type="term" value="C:nucleus"/>
    <property type="evidence" value="ECO:0007669"/>
    <property type="project" value="UniProtKB-SubCell"/>
</dbReference>
<evidence type="ECO:0000256" key="11">
    <source>
        <dbReference type="ARBA" id="ARBA00022806"/>
    </source>
</evidence>
<dbReference type="EMBL" id="CACRZD030000006">
    <property type="protein sequence ID" value="CAA6661652.1"/>
    <property type="molecule type" value="Genomic_DNA"/>
</dbReference>
<dbReference type="EMBL" id="LR743593">
    <property type="protein sequence ID" value="CAA2621980.1"/>
    <property type="molecule type" value="Genomic_DNA"/>
</dbReference>
<evidence type="ECO:0000256" key="19">
    <source>
        <dbReference type="PROSITE-ProRule" id="PRU00657"/>
    </source>
</evidence>
<evidence type="ECO:0000256" key="15">
    <source>
        <dbReference type="ARBA" id="ARBA00023158"/>
    </source>
</evidence>
<feature type="domain" description="Dicer dsRNA-binding fold" evidence="25">
    <location>
        <begin position="521"/>
        <end position="611"/>
    </location>
</feature>
<dbReference type="FunFam" id="3.40.50.300:FF:000420">
    <property type="entry name" value="Endoribonuclease dicer-like 1"/>
    <property type="match status" value="1"/>
</dbReference>
<evidence type="ECO:0000256" key="13">
    <source>
        <dbReference type="ARBA" id="ARBA00022842"/>
    </source>
</evidence>
<evidence type="ECO:0000256" key="3">
    <source>
        <dbReference type="ARBA" id="ARBA00004123"/>
    </source>
</evidence>
<dbReference type="Gene3D" id="1.10.1520.10">
    <property type="entry name" value="Ribonuclease III domain"/>
    <property type="match status" value="2"/>
</dbReference>
<keyword evidence="5" id="KW-0540">Nuclease</keyword>
<keyword evidence="13" id="KW-0460">Magnesium</keyword>
<dbReference type="PROSITE" id="PS00517">
    <property type="entry name" value="RNASE_3_1"/>
    <property type="match status" value="1"/>
</dbReference>
<dbReference type="InterPro" id="IPR027417">
    <property type="entry name" value="P-loop_NTPase"/>
</dbReference>
<feature type="region of interest" description="Disordered" evidence="20">
    <location>
        <begin position="1323"/>
        <end position="1358"/>
    </location>
</feature>
<dbReference type="Gene3D" id="3.30.160.380">
    <property type="entry name" value="Dicer dimerisation domain"/>
    <property type="match status" value="1"/>
</dbReference>
<name>A0A7I8IVJ5_SPIIN</name>
<evidence type="ECO:0000259" key="24">
    <source>
        <dbReference type="PROSITE" id="PS51194"/>
    </source>
</evidence>
<sequence>MDEMAGSSAPAKDPRAIARKYQLDLCKRAMEENTIVHLGTGGGKTHIAVLLMYELGHMIRKPSKDVCIFLAPTLPLVKQQAGYIESSTDFRVRNYYGNYKSLSHDSWDKEINETEDGASCTFNIDECHHAQLHKRHPYAQIMKEFYKTETGRRPRIFGMTASPIIGKVKLCKCINSLECLLDAKVCFVDENVELESIVASPDVKVYFYGTVGVNGSDFNHTYCKKLKEIKSHCISMARENAADLRDFQRRIKLLMRVHANLIFCLKYIGFCGTVHAAHALLSGECFDVMAMDADNCKDNSLALLYLDHANSTFNRDPLIGSMSTGCDSYSLEGFEEPFFSKKLSLLIEILHEYRTNIKCIVFVKRIIVAKSLARILGNLKSLEFWKCEFLVGFHSRSVTRKGMNGIVEKFSSGEVNLLVATAVAEEGLDIQTCCLVVRFDLPETVASFIQSRGRARMQNSEYIVLLERGNEREERMLDNFMFGEKIMNDEISCRATSETFDNLEETTYRVETGASISTGCSVPLLHHYCSKLPHDEYFTPAPKFFFKEDLSGTICCICLPPNCPIRQVESLPLASKQAAKRAACLKACIEAPQTDIEDQFNFHFYLIKFKPIPDDRKYREFGLFVTTPLPKEAETMDVDLCLTHRRIVKTGLIHSGSVMFDKEKIVSAQKFQEMFLKIIFDRSKFFSDFVSLGEVDILEKTSTYYLLLPVIPNVCHDKMSIDWTVVERCLSSPVFQSTGADRKDNAVSSLETLNLANGPVEKKDIINSLVFNSRNKFFFFVEDILYDTNAYSQMKGSQSSTYVEHYLNRFVRAQKEHFIELPPELCCLKIIGFSKDIGSSLSLLPSFMHRLESLLLAAQLKDVFSSSFPEGVLEALTTEKCLEGFSLERLEVLGDAFLKYAIARHGFLLYDAVDEGRLTKKRSSIVNNSHLYELAVMKNLQVYIHDEPFDPSHFFALRQHCQIVCNKDTESGLHSRMAESNAGTVKCNKLHRWLRRKTISDVVEALIGAFLVDSGLKAASAFLQWIGIRVDFDVLNIHRVCKESYKNMSLSDNIDIAALERLLGYTFQHKGLLLQAFIHPSYNKHLGGCYQRLEFLGDAVLDYLITSYLYSGYPDLKEGQLTDLKSMTVNNISFAHTAISLSLHKYLIQDSDGLMEAIEKFQTSVNSPVSEKGIINEPGCPKVLGDLVESCIGSVLLDSGFDLNCVWKTMMNLLHETLRFSSLQLNPVRELRELCQSRHLKLNFSHRVRVKGEYKVEVMVTAEEKTLTLLLLTATRKSPKQWLHALGFNRKGRSLKQIMQTTSKKNPELIGFDETPAVTSYAEMEDSSSISSSSSEDEALVASLPGPAQEPTSSHEKNPRAKLFEVCARNYWRRPSFSCWKEEGESHLKTFAFKVIVEVEAASRTIIESFGDCKPRKKEAQDHAAEGALWCLGSMGFLP</sequence>
<keyword evidence="12" id="KW-0067">ATP-binding</keyword>
<comment type="cofactor">
    <cofactor evidence="1">
        <name>Mn(2+)</name>
        <dbReference type="ChEBI" id="CHEBI:29035"/>
    </cofactor>
</comment>
<comment type="similarity">
    <text evidence="18 19">Belongs to the helicase family. Dicer subfamily.</text>
</comment>
<dbReference type="Pfam" id="PF14709">
    <property type="entry name" value="DND1_DSRM"/>
    <property type="match status" value="1"/>
</dbReference>
<evidence type="ECO:0000256" key="20">
    <source>
        <dbReference type="SAM" id="MobiDB-lite"/>
    </source>
</evidence>
<dbReference type="Gene3D" id="3.40.50.300">
    <property type="entry name" value="P-loop containing nucleotide triphosphate hydrolases"/>
    <property type="match status" value="3"/>
</dbReference>
<dbReference type="PROSITE" id="PS50137">
    <property type="entry name" value="DS_RBD"/>
    <property type="match status" value="1"/>
</dbReference>
<comment type="subunit">
    <text evidence="4">May interact with ARGONAUTE1 or PINHEAD through their common PAZ domains.</text>
</comment>
<feature type="domain" description="Helicase ATP-binding" evidence="23">
    <location>
        <begin position="25"/>
        <end position="181"/>
    </location>
</feature>
<dbReference type="PROSITE" id="PS51192">
    <property type="entry name" value="HELICASE_ATP_BIND_1"/>
    <property type="match status" value="1"/>
</dbReference>
<feature type="domain" description="RNase III" evidence="22">
    <location>
        <begin position="874"/>
        <end position="1015"/>
    </location>
</feature>
<feature type="domain" description="Helicase C-terminal" evidence="24">
    <location>
        <begin position="345"/>
        <end position="504"/>
    </location>
</feature>
<dbReference type="SUPFAM" id="SSF52540">
    <property type="entry name" value="P-loop containing nucleoside triphosphate hydrolases"/>
    <property type="match status" value="1"/>
</dbReference>
<keyword evidence="6" id="KW-0479">Metal-binding</keyword>
<dbReference type="SMART" id="SM00490">
    <property type="entry name" value="HELICc"/>
    <property type="match status" value="1"/>
</dbReference>
<evidence type="ECO:0000256" key="14">
    <source>
        <dbReference type="ARBA" id="ARBA00022884"/>
    </source>
</evidence>
<dbReference type="GO" id="GO:0046872">
    <property type="term" value="F:metal ion binding"/>
    <property type="evidence" value="ECO:0007669"/>
    <property type="project" value="UniProtKB-KW"/>
</dbReference>
<evidence type="ECO:0000256" key="9">
    <source>
        <dbReference type="ARBA" id="ARBA00022759"/>
    </source>
</evidence>
<dbReference type="CDD" id="cd00593">
    <property type="entry name" value="RIBOc"/>
    <property type="match status" value="2"/>
</dbReference>
<keyword evidence="11" id="KW-0347">Helicase</keyword>
<keyword evidence="14 19" id="KW-0694">RNA-binding</keyword>
<dbReference type="InterPro" id="IPR003100">
    <property type="entry name" value="PAZ_dom"/>
</dbReference>
<accession>A0A7I8IVJ5</accession>
<dbReference type="PROSITE" id="PS51194">
    <property type="entry name" value="HELICASE_CTER"/>
    <property type="match status" value="1"/>
</dbReference>
<dbReference type="PROSITE" id="PS50142">
    <property type="entry name" value="RNASE_3_2"/>
    <property type="match status" value="2"/>
</dbReference>
<dbReference type="Pfam" id="PF00271">
    <property type="entry name" value="Helicase_C"/>
    <property type="match status" value="1"/>
</dbReference>
<dbReference type="Proteomes" id="UP001189122">
    <property type="component" value="Unassembled WGS sequence"/>
</dbReference>
<evidence type="ECO:0000313" key="26">
    <source>
        <dbReference type="EMBL" id="CAA2621980.1"/>
    </source>
</evidence>
<dbReference type="InterPro" id="IPR000999">
    <property type="entry name" value="RNase_III_dom"/>
</dbReference>
<evidence type="ECO:0000256" key="8">
    <source>
        <dbReference type="ARBA" id="ARBA00022741"/>
    </source>
</evidence>
<dbReference type="GO" id="GO:0003677">
    <property type="term" value="F:DNA binding"/>
    <property type="evidence" value="ECO:0007669"/>
    <property type="project" value="InterPro"/>
</dbReference>
<proteinExistence type="inferred from homology"/>
<evidence type="ECO:0000313" key="27">
    <source>
        <dbReference type="Proteomes" id="UP001189122"/>
    </source>
</evidence>
<organism evidence="26">
    <name type="scientific">Spirodela intermedia</name>
    <name type="common">Intermediate duckweed</name>
    <dbReference type="NCBI Taxonomy" id="51605"/>
    <lineage>
        <taxon>Eukaryota</taxon>
        <taxon>Viridiplantae</taxon>
        <taxon>Streptophyta</taxon>
        <taxon>Embryophyta</taxon>
        <taxon>Tracheophyta</taxon>
        <taxon>Spermatophyta</taxon>
        <taxon>Magnoliopsida</taxon>
        <taxon>Liliopsida</taxon>
        <taxon>Araceae</taxon>
        <taxon>Lemnoideae</taxon>
        <taxon>Spirodela</taxon>
    </lineage>
</organism>
<dbReference type="SMART" id="SM00949">
    <property type="entry name" value="PAZ"/>
    <property type="match status" value="1"/>
</dbReference>
<evidence type="ECO:0000259" key="22">
    <source>
        <dbReference type="PROSITE" id="PS50142"/>
    </source>
</evidence>
<keyword evidence="8" id="KW-0547">Nucleotide-binding</keyword>
<dbReference type="InterPro" id="IPR036389">
    <property type="entry name" value="RNase_III_sf"/>
</dbReference>
<dbReference type="FunFam" id="1.10.1520.10:FF:000004">
    <property type="entry name" value="Endoribonuclease dicer-like 1"/>
    <property type="match status" value="1"/>
</dbReference>
<dbReference type="Pfam" id="PF00636">
    <property type="entry name" value="Ribonuclease_3"/>
    <property type="match status" value="2"/>
</dbReference>
<evidence type="ECO:0000256" key="5">
    <source>
        <dbReference type="ARBA" id="ARBA00022722"/>
    </source>
</evidence>
<keyword evidence="7" id="KW-0677">Repeat</keyword>
<evidence type="ECO:0000256" key="1">
    <source>
        <dbReference type="ARBA" id="ARBA00001936"/>
    </source>
</evidence>
<evidence type="ECO:0000256" key="18">
    <source>
        <dbReference type="ARBA" id="ARBA00035116"/>
    </source>
</evidence>